<keyword evidence="3" id="KW-0560">Oxidoreductase</keyword>
<accession>A0A438N621</accession>
<dbReference type="Proteomes" id="UP000288859">
    <property type="component" value="Unassembled WGS sequence"/>
</dbReference>
<dbReference type="Pfam" id="PF00106">
    <property type="entry name" value="adh_short"/>
    <property type="match status" value="1"/>
</dbReference>
<keyword evidence="2" id="KW-0521">NADP</keyword>
<name>A0A438N621_EXOME</name>
<protein>
    <submittedName>
        <fullName evidence="4">Uncharacterized protein</fullName>
    </submittedName>
</protein>
<gene>
    <name evidence="4" type="ORF">B0A52_03461</name>
</gene>
<evidence type="ECO:0000313" key="5">
    <source>
        <dbReference type="Proteomes" id="UP000288859"/>
    </source>
</evidence>
<evidence type="ECO:0000313" key="4">
    <source>
        <dbReference type="EMBL" id="RVX71095.1"/>
    </source>
</evidence>
<dbReference type="GO" id="GO:0016616">
    <property type="term" value="F:oxidoreductase activity, acting on the CH-OH group of donors, NAD or NADP as acceptor"/>
    <property type="evidence" value="ECO:0007669"/>
    <property type="project" value="TreeGrafter"/>
</dbReference>
<dbReference type="OrthoDB" id="5371740at2759"/>
<evidence type="ECO:0000256" key="1">
    <source>
        <dbReference type="ARBA" id="ARBA00006484"/>
    </source>
</evidence>
<proteinExistence type="inferred from homology"/>
<dbReference type="InterPro" id="IPR002347">
    <property type="entry name" value="SDR_fam"/>
</dbReference>
<dbReference type="PANTHER" id="PTHR44229:SF4">
    <property type="entry name" value="15-HYDROXYPROSTAGLANDIN DEHYDROGENASE [NAD(+)]"/>
    <property type="match status" value="1"/>
</dbReference>
<evidence type="ECO:0000256" key="3">
    <source>
        <dbReference type="ARBA" id="ARBA00023002"/>
    </source>
</evidence>
<comment type="caution">
    <text evidence="4">The sequence shown here is derived from an EMBL/GenBank/DDBJ whole genome shotgun (WGS) entry which is preliminary data.</text>
</comment>
<organism evidence="4 5">
    <name type="scientific">Exophiala mesophila</name>
    <name type="common">Black yeast-like fungus</name>
    <dbReference type="NCBI Taxonomy" id="212818"/>
    <lineage>
        <taxon>Eukaryota</taxon>
        <taxon>Fungi</taxon>
        <taxon>Dikarya</taxon>
        <taxon>Ascomycota</taxon>
        <taxon>Pezizomycotina</taxon>
        <taxon>Eurotiomycetes</taxon>
        <taxon>Chaetothyriomycetidae</taxon>
        <taxon>Chaetothyriales</taxon>
        <taxon>Herpotrichiellaceae</taxon>
        <taxon>Exophiala</taxon>
    </lineage>
</organism>
<dbReference type="PROSITE" id="PS00061">
    <property type="entry name" value="ADH_SHORT"/>
    <property type="match status" value="1"/>
</dbReference>
<dbReference type="SUPFAM" id="SSF51735">
    <property type="entry name" value="NAD(P)-binding Rossmann-fold domains"/>
    <property type="match status" value="1"/>
</dbReference>
<dbReference type="InterPro" id="IPR020904">
    <property type="entry name" value="Sc_DH/Rdtase_CS"/>
</dbReference>
<dbReference type="AlphaFoldDB" id="A0A438N621"/>
<dbReference type="GO" id="GO:0005737">
    <property type="term" value="C:cytoplasm"/>
    <property type="evidence" value="ECO:0007669"/>
    <property type="project" value="TreeGrafter"/>
</dbReference>
<sequence>MAPHLKTAIVTGACSGMGLALTQHLLSKPDWKVVVADVRPEQYRKIESTLNPERHIFVHADVGSWESQAQLYQRAFDWSGGRLDFLAANAGVVRVEPLAVTTVGDLDSKPTKPEMLTTQINQIGVYYSLLWFIHYVRRSKKAQADMNGDYKPKAVLMSSCTAIYPFPCAVEYAMTKAAVLSLTRSTAHFLYKSDGIALNCLMPNYVNTQDYSDETCAKWGPDWLTPYSTILRAYDELISEDGTVVQDGKSSGTSGVIKVGQAVECSVLNLHYRYAQPFVDEKAEFVILESSKPEGEWFNTFLSPMTKYKATATIIQN</sequence>
<comment type="similarity">
    <text evidence="1">Belongs to the short-chain dehydrogenases/reductases (SDR) family.</text>
</comment>
<dbReference type="VEuPathDB" id="FungiDB:PV10_01139"/>
<dbReference type="InterPro" id="IPR036291">
    <property type="entry name" value="NAD(P)-bd_dom_sf"/>
</dbReference>
<dbReference type="EMBL" id="NAJM01000019">
    <property type="protein sequence ID" value="RVX71095.1"/>
    <property type="molecule type" value="Genomic_DNA"/>
</dbReference>
<reference evidence="4 5" key="1">
    <citation type="submission" date="2017-03" db="EMBL/GenBank/DDBJ databases">
        <title>Genomes of endolithic fungi from Antarctica.</title>
        <authorList>
            <person name="Coleine C."/>
            <person name="Masonjones S."/>
            <person name="Stajich J.E."/>
        </authorList>
    </citation>
    <scope>NUCLEOTIDE SEQUENCE [LARGE SCALE GENOMIC DNA]</scope>
    <source>
        <strain evidence="4 5">CCFEE 6314</strain>
    </source>
</reference>
<dbReference type="PRINTS" id="PR00081">
    <property type="entry name" value="GDHRDH"/>
</dbReference>
<evidence type="ECO:0000256" key="2">
    <source>
        <dbReference type="ARBA" id="ARBA00022857"/>
    </source>
</evidence>
<dbReference type="PANTHER" id="PTHR44229">
    <property type="entry name" value="15-HYDROXYPROSTAGLANDIN DEHYDROGENASE [NAD(+)]"/>
    <property type="match status" value="1"/>
</dbReference>
<dbReference type="Gene3D" id="3.40.50.720">
    <property type="entry name" value="NAD(P)-binding Rossmann-like Domain"/>
    <property type="match status" value="1"/>
</dbReference>